<proteinExistence type="predicted"/>
<dbReference type="Pfam" id="PF00498">
    <property type="entry name" value="FHA"/>
    <property type="match status" value="1"/>
</dbReference>
<dbReference type="SMART" id="SM00240">
    <property type="entry name" value="FHA"/>
    <property type="match status" value="1"/>
</dbReference>
<dbReference type="InterPro" id="IPR000253">
    <property type="entry name" value="FHA_dom"/>
</dbReference>
<keyword evidence="4" id="KW-0507">mRNA processing</keyword>
<evidence type="ECO:0000259" key="15">
    <source>
        <dbReference type="PROSITE" id="PS50006"/>
    </source>
</evidence>
<keyword evidence="8" id="KW-0238">DNA-binding</keyword>
<evidence type="ECO:0000256" key="9">
    <source>
        <dbReference type="ARBA" id="ARBA00023163"/>
    </source>
</evidence>
<dbReference type="Gene3D" id="2.60.200.20">
    <property type="match status" value="1"/>
</dbReference>
<evidence type="ECO:0000256" key="5">
    <source>
        <dbReference type="ARBA" id="ARBA00022728"/>
    </source>
</evidence>
<dbReference type="FunFam" id="2.60.200.20:FF:000012">
    <property type="entry name" value="Nuclear inhibitor of protein phosphatase 1"/>
    <property type="match status" value="1"/>
</dbReference>
<evidence type="ECO:0000256" key="1">
    <source>
        <dbReference type="ARBA" id="ARBA00004324"/>
    </source>
</evidence>
<dbReference type="GO" id="GO:0016607">
    <property type="term" value="C:nuclear speck"/>
    <property type="evidence" value="ECO:0007669"/>
    <property type="project" value="UniProtKB-SubCell"/>
</dbReference>
<dbReference type="CDD" id="cd22674">
    <property type="entry name" value="FHA_PPP1R8"/>
    <property type="match status" value="1"/>
</dbReference>
<feature type="domain" description="FHA" evidence="15">
    <location>
        <begin position="40"/>
        <end position="92"/>
    </location>
</feature>
<keyword evidence="9" id="KW-0804">Transcription</keyword>
<keyword evidence="2" id="KW-0678">Repressor</keyword>
<keyword evidence="6" id="KW-0694">RNA-binding</keyword>
<dbReference type="PROSITE" id="PS50006">
    <property type="entry name" value="FHA_DOMAIN"/>
    <property type="match status" value="1"/>
</dbReference>
<dbReference type="OrthoDB" id="4096268at2759"/>
<keyword evidence="7" id="KW-0805">Transcription regulation</keyword>
<evidence type="ECO:0000256" key="11">
    <source>
        <dbReference type="ARBA" id="ARBA00023242"/>
    </source>
</evidence>
<dbReference type="Gene3D" id="6.10.250.1290">
    <property type="match status" value="1"/>
</dbReference>
<evidence type="ECO:0000256" key="3">
    <source>
        <dbReference type="ARBA" id="ARBA00022553"/>
    </source>
</evidence>
<protein>
    <recommendedName>
        <fullName evidence="12">Nuclear inhibitor of protein phosphatase 1</fullName>
    </recommendedName>
    <alternativeName>
        <fullName evidence="13">Protein phosphatase 1 regulatory inhibitor subunit 8</fullName>
    </alternativeName>
</protein>
<dbReference type="Proteomes" id="UP000639338">
    <property type="component" value="Unassembled WGS sequence"/>
</dbReference>
<sequence>MANHYEVPNWAGKPPVGFHLDVLKDDKLIQKLMVDEKRCYLFGRNQQMNDFCIDHASCSRVHAALVYHKHLNRAFLVDLGSTHGTFIGNMRLEGNKPTQLPIDSTFHFGASTRYYVIRERPQTGTRTIMEEMEKSDDIDAGGLLGLPETETELDNLTEFNTAHNRRISMLGITDDDVHKTNRKRKKRGITFNEDEEVINPEDVDPSVGRFRNLIQTTVVPSKRMRLEGGLITITEDPHMHLKHMQPTSTAHLYHDIPPEQYTQSTMQNPFSTALTSLTSRLGIALPNPAPEVEMTPAEMQIEIPQIPDIQITNEPHSLEPKKKKYAKEAWPGKKPLPTLLV</sequence>
<dbReference type="EMBL" id="JACMRX010000005">
    <property type="protein sequence ID" value="KAF7988540.1"/>
    <property type="molecule type" value="Genomic_DNA"/>
</dbReference>
<evidence type="ECO:0000256" key="8">
    <source>
        <dbReference type="ARBA" id="ARBA00023125"/>
    </source>
</evidence>
<dbReference type="InterPro" id="IPR008984">
    <property type="entry name" value="SMAD_FHA_dom_sf"/>
</dbReference>
<accession>A0A834XNN6</accession>
<keyword evidence="17" id="KW-1185">Reference proteome</keyword>
<dbReference type="PANTHER" id="PTHR23308">
    <property type="entry name" value="NUCLEAR INHIBITOR OF PROTEIN PHOSPHATASE-1"/>
    <property type="match status" value="1"/>
</dbReference>
<dbReference type="GO" id="GO:0006397">
    <property type="term" value="P:mRNA processing"/>
    <property type="evidence" value="ECO:0007669"/>
    <property type="project" value="UniProtKB-KW"/>
</dbReference>
<reference evidence="16 17" key="1">
    <citation type="submission" date="2020-08" db="EMBL/GenBank/DDBJ databases">
        <title>Aphidius gifuensis genome sequencing and assembly.</title>
        <authorList>
            <person name="Du Z."/>
        </authorList>
    </citation>
    <scope>NUCLEOTIDE SEQUENCE [LARGE SCALE GENOMIC DNA]</scope>
    <source>
        <strain evidence="16">YNYX2018</strain>
        <tissue evidence="16">Adults</tissue>
    </source>
</reference>
<feature type="compositionally biased region" description="Basic and acidic residues" evidence="14">
    <location>
        <begin position="320"/>
        <end position="331"/>
    </location>
</feature>
<comment type="caution">
    <text evidence="16">The sequence shown here is derived from an EMBL/GenBank/DDBJ whole genome shotgun (WGS) entry which is preliminary data.</text>
</comment>
<gene>
    <name evidence="16" type="ORF">HCN44_001113</name>
</gene>
<keyword evidence="10" id="KW-0508">mRNA splicing</keyword>
<evidence type="ECO:0000313" key="17">
    <source>
        <dbReference type="Proteomes" id="UP000639338"/>
    </source>
</evidence>
<evidence type="ECO:0000256" key="6">
    <source>
        <dbReference type="ARBA" id="ARBA00022884"/>
    </source>
</evidence>
<evidence type="ECO:0000256" key="13">
    <source>
        <dbReference type="ARBA" id="ARBA00077703"/>
    </source>
</evidence>
<evidence type="ECO:0000256" key="2">
    <source>
        <dbReference type="ARBA" id="ARBA00022491"/>
    </source>
</evidence>
<keyword evidence="5" id="KW-0747">Spliceosome</keyword>
<comment type="subcellular location">
    <subcellularLocation>
        <location evidence="1">Nucleus speckle</location>
    </subcellularLocation>
</comment>
<dbReference type="GO" id="GO:0003677">
    <property type="term" value="F:DNA binding"/>
    <property type="evidence" value="ECO:0007669"/>
    <property type="project" value="UniProtKB-KW"/>
</dbReference>
<evidence type="ECO:0000256" key="12">
    <source>
        <dbReference type="ARBA" id="ARBA00068386"/>
    </source>
</evidence>
<evidence type="ECO:0000313" key="16">
    <source>
        <dbReference type="EMBL" id="KAF7988540.1"/>
    </source>
</evidence>
<evidence type="ECO:0000256" key="10">
    <source>
        <dbReference type="ARBA" id="ARBA00023187"/>
    </source>
</evidence>
<name>A0A834XNN6_APHGI</name>
<dbReference type="GO" id="GO:0005681">
    <property type="term" value="C:spliceosomal complex"/>
    <property type="evidence" value="ECO:0007669"/>
    <property type="project" value="UniProtKB-KW"/>
</dbReference>
<dbReference type="AlphaFoldDB" id="A0A834XNN6"/>
<keyword evidence="11" id="KW-0539">Nucleus</keyword>
<evidence type="ECO:0000256" key="14">
    <source>
        <dbReference type="SAM" id="MobiDB-lite"/>
    </source>
</evidence>
<feature type="region of interest" description="Disordered" evidence="14">
    <location>
        <begin position="320"/>
        <end position="341"/>
    </location>
</feature>
<organism evidence="16 17">
    <name type="scientific">Aphidius gifuensis</name>
    <name type="common">Parasitoid wasp</name>
    <dbReference type="NCBI Taxonomy" id="684658"/>
    <lineage>
        <taxon>Eukaryota</taxon>
        <taxon>Metazoa</taxon>
        <taxon>Ecdysozoa</taxon>
        <taxon>Arthropoda</taxon>
        <taxon>Hexapoda</taxon>
        <taxon>Insecta</taxon>
        <taxon>Pterygota</taxon>
        <taxon>Neoptera</taxon>
        <taxon>Endopterygota</taxon>
        <taxon>Hymenoptera</taxon>
        <taxon>Apocrita</taxon>
        <taxon>Ichneumonoidea</taxon>
        <taxon>Braconidae</taxon>
        <taxon>Aphidiinae</taxon>
        <taxon>Aphidius</taxon>
    </lineage>
</organism>
<dbReference type="InterPro" id="IPR050923">
    <property type="entry name" value="Cell_Proc_Reg/RNA_Proc"/>
</dbReference>
<dbReference type="GO" id="GO:0008380">
    <property type="term" value="P:RNA splicing"/>
    <property type="evidence" value="ECO:0007669"/>
    <property type="project" value="UniProtKB-KW"/>
</dbReference>
<evidence type="ECO:0000256" key="7">
    <source>
        <dbReference type="ARBA" id="ARBA00023015"/>
    </source>
</evidence>
<dbReference type="SUPFAM" id="SSF49879">
    <property type="entry name" value="SMAD/FHA domain"/>
    <property type="match status" value="1"/>
</dbReference>
<keyword evidence="3" id="KW-0597">Phosphoprotein</keyword>
<evidence type="ECO:0000256" key="4">
    <source>
        <dbReference type="ARBA" id="ARBA00022664"/>
    </source>
</evidence>
<dbReference type="GO" id="GO:0003723">
    <property type="term" value="F:RNA binding"/>
    <property type="evidence" value="ECO:0007669"/>
    <property type="project" value="UniProtKB-KW"/>
</dbReference>